<evidence type="ECO:0000313" key="2">
    <source>
        <dbReference type="EMBL" id="MDO8054573.1"/>
    </source>
</evidence>
<dbReference type="Proteomes" id="UP001170651">
    <property type="component" value="Unassembled WGS sequence"/>
</dbReference>
<accession>A0A9K3STJ0</accession>
<dbReference type="RefSeq" id="WP_213680454.1">
    <property type="nucleotide sequence ID" value="NZ_JALQCT010000011.1"/>
</dbReference>
<proteinExistence type="predicted"/>
<name>A0A9K3STJ0_9MOLU</name>
<gene>
    <name evidence="2" type="ORF">OC696_01675</name>
</gene>
<dbReference type="EMBL" id="JAOSIW010000010">
    <property type="protein sequence ID" value="MDO8054573.1"/>
    <property type="molecule type" value="Genomic_DNA"/>
</dbReference>
<reference evidence="2 3" key="1">
    <citation type="journal article" date="2023" name="Int. J. Syst. Evol. Microbiol.">
        <title>The observation of taxonomic boundaries for the 16SrII and 16SrXXV phytoplasmas using genome-based delimitation.</title>
        <authorList>
            <person name="Rodrigues Jardim B."/>
            <person name="Tran-Nguyen L.T.T."/>
            <person name="Gambley C."/>
            <person name="Al-Sadi A.M."/>
            <person name="Al-Subhi A.M."/>
            <person name="Foissac X."/>
            <person name="Salar P."/>
            <person name="Cai H."/>
            <person name="Yang J.Y."/>
            <person name="Davis R."/>
            <person name="Jones L."/>
            <person name="Rodoni B."/>
            <person name="Constable F.E."/>
        </authorList>
    </citation>
    <scope>NUCLEOTIDE SEQUENCE [LARGE SCALE GENOMIC DNA]</scope>
    <source>
        <strain evidence="2">BAWM-OMN-P26</strain>
    </source>
</reference>
<protein>
    <submittedName>
        <fullName evidence="2">Uncharacterized protein</fullName>
    </submittedName>
</protein>
<sequence>MKNKIKQLRFIPGLLSLLFVALCYIIMNNNILLAHLMNNSAMLSDSVALTNQDINDLNNEQKSKLLKIFYQYNNKLSASKPVVNSIPAFEEAVCFQSLDNLVSINQNTFYSDIDDITQLHNIAASAKDIITSSSHDPSLSTIQANNLKDTDKWNQLLSNCCRDIVEALTQLILNYNFGMLLKLAAQTPGVVALTISNMK</sequence>
<keyword evidence="1" id="KW-1133">Transmembrane helix</keyword>
<dbReference type="AlphaFoldDB" id="A0A9K3STJ0"/>
<keyword evidence="3" id="KW-1185">Reference proteome</keyword>
<keyword evidence="1" id="KW-0812">Transmembrane</keyword>
<comment type="caution">
    <text evidence="2">The sequence shown here is derived from an EMBL/GenBank/DDBJ whole genome shotgun (WGS) entry which is preliminary data.</text>
</comment>
<evidence type="ECO:0000313" key="3">
    <source>
        <dbReference type="Proteomes" id="UP001170651"/>
    </source>
</evidence>
<keyword evidence="1" id="KW-0472">Membrane</keyword>
<organism evidence="2 3">
    <name type="scientific">Candidatus Phytoplasma australasiaticum subsp. australasiaticum</name>
    <dbReference type="NCBI Taxonomy" id="2832407"/>
    <lineage>
        <taxon>Bacteria</taxon>
        <taxon>Bacillati</taxon>
        <taxon>Mycoplasmatota</taxon>
        <taxon>Mollicutes</taxon>
        <taxon>Acholeplasmatales</taxon>
        <taxon>Acholeplasmataceae</taxon>
        <taxon>Candidatus Phytoplasma</taxon>
        <taxon>16SrII (Peanut WB group)</taxon>
        <taxon>Candidatus Phytoplasma australasiaticum</taxon>
    </lineage>
</organism>
<feature type="transmembrane region" description="Helical" evidence="1">
    <location>
        <begin position="7"/>
        <end position="27"/>
    </location>
</feature>
<evidence type="ECO:0000256" key="1">
    <source>
        <dbReference type="SAM" id="Phobius"/>
    </source>
</evidence>